<sequence>MERGLWRNELKQQVQWRTWDSTSIHLPYFANTTFCKSHASKALGSALKFFWILQGGDVRAGQESKWKLMTEADINQLHRYKCTKQQQLKHRFHSQATLGYDLVYKRSVFASFNAHLQQIQHEQGGFQTNGRKEESAKHPLQSVQWSTSKTTWRMARNGKGTEGEKEEEMKAASTAFKILGIMTIDEHISNEEILVLREQSGFAFGNTVL</sequence>
<evidence type="ECO:0000313" key="1">
    <source>
        <dbReference type="EMBL" id="KAI4547329.1"/>
    </source>
</evidence>
<dbReference type="EMBL" id="JAKZEL010000002">
    <property type="protein sequence ID" value="KAI4547329.1"/>
    <property type="molecule type" value="Genomic_DNA"/>
</dbReference>
<keyword evidence="2" id="KW-1185">Reference proteome</keyword>
<comment type="caution">
    <text evidence="1">The sequence shown here is derived from an EMBL/GenBank/DDBJ whole genome shotgun (WGS) entry which is preliminary data.</text>
</comment>
<dbReference type="Proteomes" id="UP001214576">
    <property type="component" value="Unassembled WGS sequence"/>
</dbReference>
<accession>A0AAD4YGI9</accession>
<reference evidence="1" key="1">
    <citation type="submission" date="2022-03" db="EMBL/GenBank/DDBJ databases">
        <title>Genomic analyses of argali, domestic sheep and their hybrids provide insights into chromosomal evolution, heterosis and genetic basis of agronomic traits.</title>
        <authorList>
            <person name="Li M."/>
        </authorList>
    </citation>
    <scope>NUCLEOTIDE SEQUENCE</scope>
    <source>
        <strain evidence="1">CAU-MHL-2022a</strain>
        <tissue evidence="1">Skin</tissue>
    </source>
</reference>
<organism evidence="1 2">
    <name type="scientific">Ovis ammon polii</name>
    <dbReference type="NCBI Taxonomy" id="230172"/>
    <lineage>
        <taxon>Eukaryota</taxon>
        <taxon>Metazoa</taxon>
        <taxon>Chordata</taxon>
        <taxon>Craniata</taxon>
        <taxon>Vertebrata</taxon>
        <taxon>Euteleostomi</taxon>
        <taxon>Mammalia</taxon>
        <taxon>Eutheria</taxon>
        <taxon>Laurasiatheria</taxon>
        <taxon>Artiodactyla</taxon>
        <taxon>Ruminantia</taxon>
        <taxon>Pecora</taxon>
        <taxon>Bovidae</taxon>
        <taxon>Caprinae</taxon>
        <taxon>Ovis</taxon>
    </lineage>
</organism>
<evidence type="ECO:0000313" key="2">
    <source>
        <dbReference type="Proteomes" id="UP001214576"/>
    </source>
</evidence>
<protein>
    <submittedName>
        <fullName evidence="1">Uncharacterized protein</fullName>
    </submittedName>
</protein>
<dbReference type="AlphaFoldDB" id="A0AAD4YGI9"/>
<gene>
    <name evidence="1" type="ORF">MG293_003884</name>
</gene>
<proteinExistence type="predicted"/>
<name>A0AAD4YGI9_OVIAM</name>